<comment type="similarity">
    <text evidence="1">Belongs to the cycloisomerase 2 family.</text>
</comment>
<evidence type="ECO:0000259" key="4">
    <source>
        <dbReference type="SMART" id="SM00736"/>
    </source>
</evidence>
<dbReference type="InterPro" id="IPR013783">
    <property type="entry name" value="Ig-like_fold"/>
</dbReference>
<dbReference type="Gene3D" id="2.60.40.10">
    <property type="entry name" value="Immunoglobulins"/>
    <property type="match status" value="6"/>
</dbReference>
<evidence type="ECO:0000313" key="5">
    <source>
        <dbReference type="EMBL" id="MBB5142132.1"/>
    </source>
</evidence>
<dbReference type="GO" id="GO:0006006">
    <property type="term" value="P:glucose metabolic process"/>
    <property type="evidence" value="ECO:0007669"/>
    <property type="project" value="UniProtKB-KW"/>
</dbReference>
<dbReference type="SMART" id="SM00320">
    <property type="entry name" value="WD40"/>
    <property type="match status" value="7"/>
</dbReference>
<evidence type="ECO:0000256" key="3">
    <source>
        <dbReference type="SAM" id="MobiDB-lite"/>
    </source>
</evidence>
<dbReference type="Gene3D" id="2.130.10.10">
    <property type="entry name" value="YVTN repeat-like/Quinoprotein amine dehydrogenase"/>
    <property type="match status" value="10"/>
</dbReference>
<dbReference type="EMBL" id="JACHGO010000001">
    <property type="protein sequence ID" value="MBB5142132.1"/>
    <property type="molecule type" value="Genomic_DNA"/>
</dbReference>
<keyword evidence="6" id="KW-1185">Reference proteome</keyword>
<dbReference type="GO" id="GO:0005509">
    <property type="term" value="F:calcium ion binding"/>
    <property type="evidence" value="ECO:0007669"/>
    <property type="project" value="InterPro"/>
</dbReference>
<feature type="domain" description="Dystroglycan-type cadherin-like" evidence="4">
    <location>
        <begin position="3082"/>
        <end position="3174"/>
    </location>
</feature>
<accession>A0A7W8BY79</accession>
<dbReference type="InterPro" id="IPR006644">
    <property type="entry name" value="Cadg"/>
</dbReference>
<dbReference type="SUPFAM" id="SSF82171">
    <property type="entry name" value="DPP6 N-terminal domain-like"/>
    <property type="match status" value="1"/>
</dbReference>
<dbReference type="InterPro" id="IPR019405">
    <property type="entry name" value="Lactonase_7-beta_prop"/>
</dbReference>
<dbReference type="GO" id="GO:0016020">
    <property type="term" value="C:membrane"/>
    <property type="evidence" value="ECO:0007669"/>
    <property type="project" value="InterPro"/>
</dbReference>
<dbReference type="InterPro" id="IPR011047">
    <property type="entry name" value="Quinoprotein_ADH-like_sf"/>
</dbReference>
<comment type="caution">
    <text evidence="5">The sequence shown here is derived from an EMBL/GenBank/DDBJ whole genome shotgun (WGS) entry which is preliminary data.</text>
</comment>
<protein>
    <submittedName>
        <fullName evidence="5">6-phosphogluconolactonase (Cycloisomerase 2 family)</fullName>
    </submittedName>
</protein>
<proteinExistence type="inferred from homology"/>
<sequence length="3781" mass="385483">MKKSALSTSSGLALALEPRMMFDGAAVSTAAEVAAQAEPVAQAANSADAPGVSATGNDPAVSIDEHGTAAADVDLFSGVSVIPDSNNEDLSTLVITVDTYGDGHALVIDGTVIALTPTSGFGSTSNEYTYSVEVTGGKTNITIYLDNGLNYSPAAVASLIDGISYRVVDGSKVAGGSINVTLTSLSDFGGDTAELNISSAIAVNSSFNIAPDLSNKDELTLSETVYGTDLGSAVDVAYSSNGKYAYAADSSGHISVFSVGSGGQLTEIQSLSGVADLGSASGLALNEARSTLYAVNGGKLVVLDVRSDGTLEYKQTINLQAQAYEIHVSHDGKQVYQNSQYNGMYVYNVDDSGLLTYDGGHFDEGGVGRQTTVTTSGEYLFATGSGSMWVYSRNLATGELSLISQLSTGVSGVATAMRASADGTKVFVAYGDKIVTYAFSSGQLTKLGETSATGITDMEISSDGNRVYISTSSGSVHIYTVDASGSLSLTGQAAGLEGAAALSLDSDGNVLVGGKNIALLVAHKTGLYGSEISFADGLTISDANYDVLNSGLGNYGGAKITVERAGGANPEDIFAFASSNGYTLNGTTVQDSEGKTLATVTNAGGKLTVAFADGVTKGQANAILHQWRYSNNTVAEGGTAVILKIVANDGKADSEAITVALRLGVNTAPELTTNPVSQGSYTSSGVEVNLFTNTAVNAGEAGQTLAELQFSISGLSGVAAGEYIKLDGSTIALNANASGTTSGGYVYTYTISGGVGTLSITQASGMSASGLAALVNGLKYGYSGSDGVAGTRTFTVTHIKDTGGTDNSGQDSKVLDVASTLTLAVNSAPVLDIDSGNTDSAVFYNDGKLAGFNDYVNEIDISADGKTVVVCGTSGGNGGGSGTLYVFARDAATGELTLVQTFSLGASGLNVDGLTSFTSSVISQDGKTLYVAACEVQDGSWGAVNYPSTSAAILLFSRDTATGEFVFKGVQAQQGVDGVDGLGKVISELVLSDDGKFLYTANGLLMNHNSASQSAIAVFSVDAADGYLDYVSMHSGGNAASGIYNPSNIVLSSDGNYAYVSNASGNCIGIFARNSATGDLTYIVTVNEAYINADSDGSAWVSGSLSTLQDIVITPDGNFVYVSAAVNGGNKISVFSRDADTGALHFVESFVVTGFTFVRELVVSADNSTLYVGGYGASSIQLYSINPNTGKLNLSSTLALSGQAGHIVVSPDGKNIYGGTYNISSGLQIASAMPVIAFDGSEVVIGSGITISDPDYDTAGNYAGTTVTIERSAGANTADDFGFTDSTSLKLNGGKILYNNVEVATFTVTDGKLILAFAGSVAGEVANQVLHQITYKGSTTLARTDFTVTVTDAPGKSASGKFAVMYEGPNSAPVLGNAAYTVGSGDVDTAYSVRLPADLFTDADNDKLAWSVSGLPDGLSFNADTRVISGTPTASGLYTVTIKVTEPDGLEASHTVKIRISSPTDPSLSADAVGGSYPINAGGTPTGNDVDLFANVSITKDTSDQSLSKLVVTVDTYGAEHSLGINGQVVSLTAKDFTQIGDYGYSVAIQGGKAIITIDLYEKGDDLAAVQNLIDSMAYRALDGTKIQSGVIGVTLTSLSDIGDSATGGAEDVTRLDITAKVTVASEFNMPPDVVDKGSLDLAQIIYGTGLSDVREVAWSADGKYAYAADSNGNLCVFEVGDNGKLKEIQSLAGVPDLDGFTDMAVNDTASALYVMSGDKIVVLKIGADGKLGDAQSVDVSILKTPEWNPDGYEASTQGLKLVVSDDGAQVYVTTSYEGLYIFKVDDASALIAIQYLDDNTNVTSVYSRGGYVFVAAGGFESTITVYKRATDGTLGIVDSVAIDMWNWSPDFKFEASADGSTLFAGYISDGDSKVFVYSFAEGRLTLLSEASMPDLASMQVSEDGKTFYAGFSDGTLRIYSVDTGGALTLTRTITGLDGASSLSLSGDGDILVGGQGIALLSATRMGLYGEDISFADGITLSDANLDLLNNGTGKYDGASVTVQREGTASNDDVFSFKEGGGYTLNGSDIMKNGEKVATFSSSGGVLTLTFVGEVTKADANAILQQCRYRNQSASASENAVSLTLIASDGEKSSTPLSITLLLGTNTAPELTTTPKNNGTYTTVGGEVQVFTKTSVDAGETGQGIAELHMSVSGISGSAAGEYIKVDGVTISLGSNASGTTASGYTYSYTVSGGTGTLTIGHASGMSVKAVAALVDGIVYGTTSADAASGTRTFTITHIKDNGGTAGGGADSADLSIASTVNVAINLPPELDAGNNDPDSGYYYSDGTLQGYNGYVTDIIVSEDGKTVIVSGNSDSNNNGSSSLMVYARDVQTGKLSLLQTFTQGVSDNPATATIEVNGLNQISTMTMSADGGRLYVAGYAANGSASAYSITLFTRNADTGLLTAVGIVASQGVSGVNGLDAAVSSIALSADGKSLYAVNGTTAIHGTTGQSDLTTFSVKADGTLTYVGVYTGGSGTPAVYNPSGLIISSDGKNVYVANASGSSIGVFSRNTDTGALTYMGVINKTTIDADSNSGSQPGETRYLESLQDIVITPDGGFVYVASGTMGLVSVFSRDPASGNLTYVQSFNAGSLSGIMLRDLAVSSDGKYLYVGTYGSSNLLVCSIDEDSGVLTLSSILAVTGTGGSAHLAVSSDGLSLYSGTYSFFPGVSAGTAMPGVKYSGSEVLIGKDMTISDPDFDKTGDYSGLSISFERGSGASFDDVFGFQAANNLTLDSGKILLSGVEVATFTVTDGKLMITFSAQAGVNGTVVNNVLHQVTYKNTSNTFTSLTITVGDGEKSVSSSIALVESNAAPSLKASPSGGTYAFDESSTPPAESAKLFDNVKIGLGDDNEALKDLVVTVDKSGSAHTIVIDGTAVALTNNNSLVTSNGYSCVVSVVEGKATITISLNGASVDAVKTLVEGMRYSRSAENLVRESVTVTLASLSDTTDTTTRNISSVVNVYVPNRAPVIADPAYTLGEKATADKGTAYSVTLPESLFSDPDGDSLTWSVMVKLSGGTEFVSLAEAGLSFNATTRIISGTPSLSGTLTFAVSVTDAASDAPKTATHEVTLVVANLPPAFVDGTTLPPLPKGATGSVDLNDLVNNPADGDTLTWALTGGTSLPAGLTLNADGTISGMSTTSGTYTFEVTVTDSDSANPGSATKTITLTVENSAPAFNGADYAGYQLPQAVEGAAYSPIVLPADMFVDINGDALIWSISGLPEGLSFDPVTRAISGTPAEVNATGAVTITITVTDPDGASASHNLTLTVRDNTAPVPSDVPLAPAREGAPYTLRLNDVFTDADGDALTYSVTSLPEGLAFGPATGTITGRPLVTGSNSITVTATDAYGKSVSHTFELTVEANGLPAASDVSFTPPQATEGENYSLTLPENLFTDPDGDNLSLSVSGLPEGLSFDPATGRISGTPSGSGTFTIVITATDPSLASASRTVTLVVEAAPVTVLPPASENTVIPVIAEYSVDGGGSLAPGSGVTAATEPSGIFDEEWQSSAVMSDVAHVWATVDAMWNEDARRQGYGDTRARESRADTHADASAAQKIMPGQVSSNWGYDVAGNRYLAALPQAAHRAINGEISGYTLVYADSGKDASGEFRFDASAWALVSPGFKAPGHVRLLLVVTTVDGKTVRIPVEVKSQTHALGIPAAPAVTGTADRAPVVTSVVASAATVAAEMAGSGATALPLAGQREAGGGTVESGVQGHTALFGVSQADTASAISESFRFSVEAAGQTAEAIGKPALGSLLRMSLDNSLADKSAASSRDAVRAAPEVLSA</sequence>
<feature type="region of interest" description="Disordered" evidence="3">
    <location>
        <begin position="3762"/>
        <end position="3781"/>
    </location>
</feature>
<dbReference type="GO" id="GO:0016853">
    <property type="term" value="F:isomerase activity"/>
    <property type="evidence" value="ECO:0007669"/>
    <property type="project" value="UniProtKB-KW"/>
</dbReference>
<dbReference type="Pfam" id="PF10282">
    <property type="entry name" value="Lactonase"/>
    <property type="match status" value="5"/>
</dbReference>
<keyword evidence="2" id="KW-0313">Glucose metabolism</keyword>
<dbReference type="InterPro" id="IPR050282">
    <property type="entry name" value="Cycloisomerase_2"/>
</dbReference>
<dbReference type="Proteomes" id="UP000539075">
    <property type="component" value="Unassembled WGS sequence"/>
</dbReference>
<feature type="compositionally biased region" description="Low complexity" evidence="3">
    <location>
        <begin position="3762"/>
        <end position="3775"/>
    </location>
</feature>
<dbReference type="InterPro" id="IPR015919">
    <property type="entry name" value="Cadherin-like_sf"/>
</dbReference>
<feature type="domain" description="Dystroglycan-type cadherin-like" evidence="4">
    <location>
        <begin position="3274"/>
        <end position="3362"/>
    </location>
</feature>
<dbReference type="InterPro" id="IPR011044">
    <property type="entry name" value="Quino_amine_DH_bsu"/>
</dbReference>
<dbReference type="InterPro" id="IPR015943">
    <property type="entry name" value="WD40/YVTN_repeat-like_dom_sf"/>
</dbReference>
<feature type="domain" description="Dystroglycan-type cadherin-like" evidence="4">
    <location>
        <begin position="3364"/>
        <end position="3456"/>
    </location>
</feature>
<dbReference type="SUPFAM" id="SSF75011">
    <property type="entry name" value="3-carboxy-cis,cis-mucoante lactonizing enzyme"/>
    <property type="match status" value="1"/>
</dbReference>
<dbReference type="SUPFAM" id="SSF50969">
    <property type="entry name" value="YVTN repeat-like/Quinoprotein amine dehydrogenase"/>
    <property type="match status" value="3"/>
</dbReference>
<dbReference type="GO" id="GO:0017057">
    <property type="term" value="F:6-phosphogluconolactonase activity"/>
    <property type="evidence" value="ECO:0007669"/>
    <property type="project" value="TreeGrafter"/>
</dbReference>
<feature type="domain" description="Dystroglycan-type cadherin-like" evidence="4">
    <location>
        <begin position="1377"/>
        <end position="1467"/>
    </location>
</feature>
<feature type="domain" description="Dystroglycan-type cadherin-like" evidence="4">
    <location>
        <begin position="3175"/>
        <end position="3272"/>
    </location>
</feature>
<organism evidence="5 6">
    <name type="scientific">Desulfovibrio intestinalis</name>
    <dbReference type="NCBI Taxonomy" id="58621"/>
    <lineage>
        <taxon>Bacteria</taxon>
        <taxon>Pseudomonadati</taxon>
        <taxon>Thermodesulfobacteriota</taxon>
        <taxon>Desulfovibrionia</taxon>
        <taxon>Desulfovibrionales</taxon>
        <taxon>Desulfovibrionaceae</taxon>
        <taxon>Desulfovibrio</taxon>
    </lineage>
</organism>
<keyword evidence="2" id="KW-0119">Carbohydrate metabolism</keyword>
<dbReference type="Pfam" id="PF05345">
    <property type="entry name" value="He_PIG"/>
    <property type="match status" value="6"/>
</dbReference>
<evidence type="ECO:0000256" key="1">
    <source>
        <dbReference type="ARBA" id="ARBA00005564"/>
    </source>
</evidence>
<dbReference type="PANTHER" id="PTHR30344:SF1">
    <property type="entry name" value="6-PHOSPHOGLUCONOLACTONASE"/>
    <property type="match status" value="1"/>
</dbReference>
<evidence type="ECO:0000313" key="6">
    <source>
        <dbReference type="Proteomes" id="UP000539075"/>
    </source>
</evidence>
<evidence type="ECO:0000256" key="2">
    <source>
        <dbReference type="ARBA" id="ARBA00022526"/>
    </source>
</evidence>
<dbReference type="SMART" id="SM00736">
    <property type="entry name" value="CADG"/>
    <property type="match status" value="6"/>
</dbReference>
<dbReference type="SUPFAM" id="SSF49313">
    <property type="entry name" value="Cadherin-like"/>
    <property type="match status" value="6"/>
</dbReference>
<gene>
    <name evidence="5" type="ORF">HNQ38_000195</name>
</gene>
<dbReference type="InterPro" id="IPR001680">
    <property type="entry name" value="WD40_rpt"/>
</dbReference>
<keyword evidence="5" id="KW-0413">Isomerase</keyword>
<dbReference type="PANTHER" id="PTHR30344">
    <property type="entry name" value="6-PHOSPHOGLUCONOLACTONASE-RELATED"/>
    <property type="match status" value="1"/>
</dbReference>
<feature type="domain" description="Dystroglycan-type cadherin-like" evidence="4">
    <location>
        <begin position="2972"/>
        <end position="3078"/>
    </location>
</feature>
<name>A0A7W8BY79_9BACT</name>
<reference evidence="5 6" key="1">
    <citation type="submission" date="2020-08" db="EMBL/GenBank/DDBJ databases">
        <title>Genomic Encyclopedia of Type Strains, Phase IV (KMG-IV): sequencing the most valuable type-strain genomes for metagenomic binning, comparative biology and taxonomic classification.</title>
        <authorList>
            <person name="Goeker M."/>
        </authorList>
    </citation>
    <scope>NUCLEOTIDE SEQUENCE [LARGE SCALE GENOMIC DNA]</scope>
    <source>
        <strain evidence="5 6">DSM 11275</strain>
    </source>
</reference>
<dbReference type="SUPFAM" id="SSF50998">
    <property type="entry name" value="Quinoprotein alcohol dehydrogenase-like"/>
    <property type="match status" value="1"/>
</dbReference>
<dbReference type="RefSeq" id="WP_183717370.1">
    <property type="nucleotide sequence ID" value="NZ_JACHGO010000001.1"/>
</dbReference>